<dbReference type="Proteomes" id="UP001165121">
    <property type="component" value="Unassembled WGS sequence"/>
</dbReference>
<dbReference type="OrthoDB" id="76668at2759"/>
<accession>A0A9W7DDP3</accession>
<keyword evidence="2" id="KW-1185">Reference proteome</keyword>
<evidence type="ECO:0000313" key="2">
    <source>
        <dbReference type="Proteomes" id="UP001165121"/>
    </source>
</evidence>
<gene>
    <name evidence="1" type="ORF">Pfra01_002829000</name>
</gene>
<dbReference type="AlphaFoldDB" id="A0A9W7DDP3"/>
<dbReference type="EMBL" id="BSXT01008747">
    <property type="protein sequence ID" value="GMF66731.1"/>
    <property type="molecule type" value="Genomic_DNA"/>
</dbReference>
<evidence type="ECO:0000313" key="1">
    <source>
        <dbReference type="EMBL" id="GMF66731.1"/>
    </source>
</evidence>
<comment type="caution">
    <text evidence="1">The sequence shown here is derived from an EMBL/GenBank/DDBJ whole genome shotgun (WGS) entry which is preliminary data.</text>
</comment>
<reference evidence="1" key="1">
    <citation type="submission" date="2023-04" db="EMBL/GenBank/DDBJ databases">
        <title>Phytophthora fragariaefolia NBRC 109709.</title>
        <authorList>
            <person name="Ichikawa N."/>
            <person name="Sato H."/>
            <person name="Tonouchi N."/>
        </authorList>
    </citation>
    <scope>NUCLEOTIDE SEQUENCE</scope>
    <source>
        <strain evidence="1">NBRC 109709</strain>
    </source>
</reference>
<organism evidence="1 2">
    <name type="scientific">Phytophthora fragariaefolia</name>
    <dbReference type="NCBI Taxonomy" id="1490495"/>
    <lineage>
        <taxon>Eukaryota</taxon>
        <taxon>Sar</taxon>
        <taxon>Stramenopiles</taxon>
        <taxon>Oomycota</taxon>
        <taxon>Peronosporomycetes</taxon>
        <taxon>Peronosporales</taxon>
        <taxon>Peronosporaceae</taxon>
        <taxon>Phytophthora</taxon>
    </lineage>
</organism>
<proteinExistence type="predicted"/>
<name>A0A9W7DDP3_9STRA</name>
<protein>
    <submittedName>
        <fullName evidence="1">Unnamed protein product</fullName>
    </submittedName>
</protein>
<sequence length="170" mass="18488">MLRTPVNTVDTSCRQLGANIKGSLGFIMNAADGTASIESHWFANSWGGGASEIHLASPLPDSSENGDEVNTATPTSVPTIVSGKGKSKVRRILSCEEKRRSRECKVDGCPLIYYNQRYVSCLPTTQSIPTQQAHILSPQMWSPRSPSANVESVTLVDIDLRGKQAELRAW</sequence>